<name>A0A837NG00_9GAMM</name>
<dbReference type="AlphaFoldDB" id="A0A837NG00"/>
<sequence>MVNFFKVEAVLTVHDKGEVVPKSLLPKDEAHWCWLYIQLVQNKCIQPTVATTSLKDRIRAINSYYRTLPKKPQPDVCSGQQTARIYNEQYDYEGLKQSDLDWCLNKSFATEWLYLVWLFVVKSKPRPRFDNQGNQSSFIYEVPSYVDADIELSGGSGFDITSGVEAWVNPDYREFGLELQPYTREQLGLSVVDFLNLCRLGIEQKREYISAIKSIVDSAKQDNWLSFIKGVQPKLLDWLWVYLRGTDSKVNSRYRMPGKISDHLDAFRVERLIAEFSLWGRSVTEKRLIHDKVKSAFQRKTRQVENASTRVRKNFTLSHEAAGMLDELSKSEKSQSDFLDRLIREKYREL</sequence>
<organism evidence="1 2">
    <name type="scientific">Idiomarina zobellii</name>
    <dbReference type="NCBI Taxonomy" id="86103"/>
    <lineage>
        <taxon>Bacteria</taxon>
        <taxon>Pseudomonadati</taxon>
        <taxon>Pseudomonadota</taxon>
        <taxon>Gammaproteobacteria</taxon>
        <taxon>Alteromonadales</taxon>
        <taxon>Idiomarinaceae</taxon>
        <taxon>Idiomarina</taxon>
    </lineage>
</organism>
<evidence type="ECO:0000313" key="2">
    <source>
        <dbReference type="Proteomes" id="UP000053030"/>
    </source>
</evidence>
<evidence type="ECO:0000313" key="1">
    <source>
        <dbReference type="EMBL" id="KPD24018.1"/>
    </source>
</evidence>
<accession>A0A837NG00</accession>
<dbReference type="EMBL" id="LHSG01000004">
    <property type="protein sequence ID" value="KPD24018.1"/>
    <property type="molecule type" value="Genomic_DNA"/>
</dbReference>
<reference evidence="1 2" key="1">
    <citation type="submission" date="2015-08" db="EMBL/GenBank/DDBJ databases">
        <title>Genome sequencing and assembly of the deep-sea bacterium Idiomarina zobellii.</title>
        <authorList>
            <person name="Mithoefer S.D."/>
            <person name="Rheaume B.A."/>
            <person name="MacLea K.S."/>
        </authorList>
    </citation>
    <scope>NUCLEOTIDE SEQUENCE [LARGE SCALE GENOMIC DNA]</scope>
    <source>
        <strain evidence="1 2">KMM 231</strain>
    </source>
</reference>
<gene>
    <name evidence="1" type="ORF">AFK76_05700</name>
</gene>
<dbReference type="Proteomes" id="UP000053030">
    <property type="component" value="Unassembled WGS sequence"/>
</dbReference>
<protein>
    <submittedName>
        <fullName evidence="1">Uncharacterized protein</fullName>
    </submittedName>
</protein>
<proteinExistence type="predicted"/>
<keyword evidence="2" id="KW-1185">Reference proteome</keyword>
<comment type="caution">
    <text evidence="1">The sequence shown here is derived from an EMBL/GenBank/DDBJ whole genome shotgun (WGS) entry which is preliminary data.</text>
</comment>